<feature type="compositionally biased region" description="Basic and acidic residues" evidence="4">
    <location>
        <begin position="633"/>
        <end position="644"/>
    </location>
</feature>
<dbReference type="InterPro" id="IPR036910">
    <property type="entry name" value="HMG_box_dom_sf"/>
</dbReference>
<dbReference type="GO" id="GO:0000978">
    <property type="term" value="F:RNA polymerase II cis-regulatory region sequence-specific DNA binding"/>
    <property type="evidence" value="ECO:0007669"/>
    <property type="project" value="TreeGrafter"/>
</dbReference>
<dbReference type="SMART" id="SM00398">
    <property type="entry name" value="HMG"/>
    <property type="match status" value="1"/>
</dbReference>
<evidence type="ECO:0000256" key="2">
    <source>
        <dbReference type="ARBA" id="ARBA00023242"/>
    </source>
</evidence>
<feature type="compositionally biased region" description="Basic and acidic residues" evidence="4">
    <location>
        <begin position="200"/>
        <end position="209"/>
    </location>
</feature>
<feature type="compositionally biased region" description="Low complexity" evidence="4">
    <location>
        <begin position="330"/>
        <end position="346"/>
    </location>
</feature>
<dbReference type="EMBL" id="KL142400">
    <property type="protein sequence ID" value="KDR69811.1"/>
    <property type="molecule type" value="Genomic_DNA"/>
</dbReference>
<feature type="compositionally biased region" description="Polar residues" evidence="4">
    <location>
        <begin position="299"/>
        <end position="320"/>
    </location>
</feature>
<dbReference type="InterPro" id="IPR009071">
    <property type="entry name" value="HMG_box_dom"/>
</dbReference>
<dbReference type="Gene3D" id="1.10.30.10">
    <property type="entry name" value="High mobility group box domain"/>
    <property type="match status" value="1"/>
</dbReference>
<dbReference type="Pfam" id="PF00505">
    <property type="entry name" value="HMG_box"/>
    <property type="match status" value="1"/>
</dbReference>
<protein>
    <recommendedName>
        <fullName evidence="5">HMG box domain-containing protein</fullName>
    </recommendedName>
</protein>
<dbReference type="SUPFAM" id="SSF47095">
    <property type="entry name" value="HMG-box"/>
    <property type="match status" value="1"/>
</dbReference>
<feature type="compositionally biased region" description="Polar residues" evidence="4">
    <location>
        <begin position="611"/>
        <end position="631"/>
    </location>
</feature>
<dbReference type="OrthoDB" id="6247875at2759"/>
<gene>
    <name evidence="6" type="ORF">GALMADRAFT_255628</name>
</gene>
<sequence>MSLDRDQDMVTENVDEDEDMPPLVDNPNPAYTFFSGMTPLSFTSHSAHTATQGISPQPSTSFISSPPASRPHGKRRDPSYIPRPPNAFILFRCAFIKEQNVPGKVEGNHSRLSKIIGLCWKQLSPEEREKWEAKAVLAQTEHRAHYPDWRFRPGANAMAKLKVKDGGGPVPTRRRSARSRTKDPPTTGDGGEDDFVVSDAKGKAKERGKGKTKSTHLLSLEETRCAKIAGFVAEGIKGDELEVAVKEWEGDHRVPKPTPKATKAKGRGGQGTSSHARSRSDVSSAAPSASRSTKHAPSEDTTLTVTHISRTPSLDSSSKADSPDNRHDIALSADPSASPALPDVPLTHMFKRSLSAPASNKRLPYLQSSSELSDSPSDEVSPTSEEPSPGTWGTFKPLVLQAAPTRTHSHSRRDTISFPMPSNASTGTFDSPHHLTWQEAENQRRREEVQEPDSWWTQRQPAIDPQFVYSQSREQQRPISLSTDGMGYDVPRGGSQFDRGYIEQYGSFEAAQDGSQAVEWTDLSSTSGRQGLVTVIEDPYKDDCDNNSPSSVSSPPTLTLPPLSSSSYYQSRIPPPTPPSVPSSSFSTLTGWAGDYKYHTSDARTWPPDQAPNTSSLSSGWYGNDGTTSWGSDRPELQRPHLSMDSEDWDHVEYRAASNLHLPVEPPRQLDFMGELRRLHGSSN</sequence>
<dbReference type="InterPro" id="IPR051356">
    <property type="entry name" value="SOX/SOX-like_TF"/>
</dbReference>
<feature type="domain" description="HMG box" evidence="5">
    <location>
        <begin position="81"/>
        <end position="150"/>
    </location>
</feature>
<accession>A0A067SFY3</accession>
<dbReference type="Proteomes" id="UP000027222">
    <property type="component" value="Unassembled WGS sequence"/>
</dbReference>
<keyword evidence="1 3" id="KW-0238">DNA-binding</keyword>
<feature type="region of interest" description="Disordered" evidence="4">
    <location>
        <begin position="537"/>
        <end position="586"/>
    </location>
</feature>
<name>A0A067SFY3_GALM3</name>
<dbReference type="PANTHER" id="PTHR45789:SF2">
    <property type="entry name" value="FI18025P1"/>
    <property type="match status" value="1"/>
</dbReference>
<dbReference type="STRING" id="685588.A0A067SFY3"/>
<dbReference type="HOGENOM" id="CLU_025635_0_0_1"/>
<feature type="DNA-binding region" description="HMG box" evidence="3">
    <location>
        <begin position="81"/>
        <end position="150"/>
    </location>
</feature>
<dbReference type="PROSITE" id="PS50118">
    <property type="entry name" value="HMG_BOX_2"/>
    <property type="match status" value="1"/>
</dbReference>
<proteinExistence type="predicted"/>
<keyword evidence="7" id="KW-1185">Reference proteome</keyword>
<reference evidence="7" key="1">
    <citation type="journal article" date="2014" name="Proc. Natl. Acad. Sci. U.S.A.">
        <title>Extensive sampling of basidiomycete genomes demonstrates inadequacy of the white-rot/brown-rot paradigm for wood decay fungi.</title>
        <authorList>
            <person name="Riley R."/>
            <person name="Salamov A.A."/>
            <person name="Brown D.W."/>
            <person name="Nagy L.G."/>
            <person name="Floudas D."/>
            <person name="Held B.W."/>
            <person name="Levasseur A."/>
            <person name="Lombard V."/>
            <person name="Morin E."/>
            <person name="Otillar R."/>
            <person name="Lindquist E.A."/>
            <person name="Sun H."/>
            <person name="LaButti K.M."/>
            <person name="Schmutz J."/>
            <person name="Jabbour D."/>
            <person name="Luo H."/>
            <person name="Baker S.E."/>
            <person name="Pisabarro A.G."/>
            <person name="Walton J.D."/>
            <person name="Blanchette R.A."/>
            <person name="Henrissat B."/>
            <person name="Martin F."/>
            <person name="Cullen D."/>
            <person name="Hibbett D.S."/>
            <person name="Grigoriev I.V."/>
        </authorList>
    </citation>
    <scope>NUCLEOTIDE SEQUENCE [LARGE SCALE GENOMIC DNA]</scope>
    <source>
        <strain evidence="7">CBS 339.88</strain>
    </source>
</reference>
<feature type="region of interest" description="Disordered" evidence="4">
    <location>
        <begin position="247"/>
        <end position="498"/>
    </location>
</feature>
<evidence type="ECO:0000259" key="5">
    <source>
        <dbReference type="PROSITE" id="PS50118"/>
    </source>
</evidence>
<feature type="compositionally biased region" description="Polar residues" evidence="4">
    <location>
        <begin position="468"/>
        <end position="483"/>
    </location>
</feature>
<dbReference type="CDD" id="cd01389">
    <property type="entry name" value="HMG-box_ROX1-like"/>
    <property type="match status" value="1"/>
</dbReference>
<dbReference type="PANTHER" id="PTHR45789">
    <property type="entry name" value="FI18025P1"/>
    <property type="match status" value="1"/>
</dbReference>
<feature type="region of interest" description="Disordered" evidence="4">
    <location>
        <begin position="45"/>
        <end position="81"/>
    </location>
</feature>
<feature type="compositionally biased region" description="Polar residues" evidence="4">
    <location>
        <begin position="420"/>
        <end position="429"/>
    </location>
</feature>
<dbReference type="GO" id="GO:0005634">
    <property type="term" value="C:nucleus"/>
    <property type="evidence" value="ECO:0007669"/>
    <property type="project" value="UniProtKB-UniRule"/>
</dbReference>
<feature type="compositionally biased region" description="Low complexity" evidence="4">
    <location>
        <begin position="368"/>
        <end position="382"/>
    </location>
</feature>
<feature type="region of interest" description="Disordered" evidence="4">
    <location>
        <begin position="161"/>
        <end position="215"/>
    </location>
</feature>
<evidence type="ECO:0000313" key="6">
    <source>
        <dbReference type="EMBL" id="KDR69811.1"/>
    </source>
</evidence>
<feature type="region of interest" description="Disordered" evidence="4">
    <location>
        <begin position="599"/>
        <end position="644"/>
    </location>
</feature>
<feature type="compositionally biased region" description="Low complexity" evidence="4">
    <location>
        <begin position="281"/>
        <end position="291"/>
    </location>
</feature>
<feature type="region of interest" description="Disordered" evidence="4">
    <location>
        <begin position="1"/>
        <end position="28"/>
    </location>
</feature>
<feature type="compositionally biased region" description="Low complexity" evidence="4">
    <location>
        <begin position="548"/>
        <end position="572"/>
    </location>
</feature>
<evidence type="ECO:0000256" key="1">
    <source>
        <dbReference type="ARBA" id="ARBA00023125"/>
    </source>
</evidence>
<evidence type="ECO:0000313" key="7">
    <source>
        <dbReference type="Proteomes" id="UP000027222"/>
    </source>
</evidence>
<dbReference type="AlphaFoldDB" id="A0A067SFY3"/>
<feature type="compositionally biased region" description="Polar residues" evidence="4">
    <location>
        <begin position="45"/>
        <end position="67"/>
    </location>
</feature>
<organism evidence="6 7">
    <name type="scientific">Galerina marginata (strain CBS 339.88)</name>
    <dbReference type="NCBI Taxonomy" id="685588"/>
    <lineage>
        <taxon>Eukaryota</taxon>
        <taxon>Fungi</taxon>
        <taxon>Dikarya</taxon>
        <taxon>Basidiomycota</taxon>
        <taxon>Agaricomycotina</taxon>
        <taxon>Agaricomycetes</taxon>
        <taxon>Agaricomycetidae</taxon>
        <taxon>Agaricales</taxon>
        <taxon>Agaricineae</taxon>
        <taxon>Strophariaceae</taxon>
        <taxon>Galerina</taxon>
    </lineage>
</organism>
<keyword evidence="2 3" id="KW-0539">Nucleus</keyword>
<dbReference type="GO" id="GO:0000981">
    <property type="term" value="F:DNA-binding transcription factor activity, RNA polymerase II-specific"/>
    <property type="evidence" value="ECO:0007669"/>
    <property type="project" value="TreeGrafter"/>
</dbReference>
<evidence type="ECO:0000256" key="3">
    <source>
        <dbReference type="PROSITE-ProRule" id="PRU00267"/>
    </source>
</evidence>
<evidence type="ECO:0000256" key="4">
    <source>
        <dbReference type="SAM" id="MobiDB-lite"/>
    </source>
</evidence>